<evidence type="ECO:0000313" key="1">
    <source>
        <dbReference type="EMBL" id="KAB1988259.1"/>
    </source>
</evidence>
<dbReference type="Proteomes" id="UP000442990">
    <property type="component" value="Unassembled WGS sequence"/>
</dbReference>
<accession>A0A7J5DI56</accession>
<dbReference type="RefSeq" id="WP_151469573.1">
    <property type="nucleotide sequence ID" value="NZ_WBKG01000009.1"/>
</dbReference>
<organism evidence="1 2">
    <name type="scientific">Streptomyces triticiradicis</name>
    <dbReference type="NCBI Taxonomy" id="2651189"/>
    <lineage>
        <taxon>Bacteria</taxon>
        <taxon>Bacillati</taxon>
        <taxon>Actinomycetota</taxon>
        <taxon>Actinomycetes</taxon>
        <taxon>Kitasatosporales</taxon>
        <taxon>Streptomycetaceae</taxon>
        <taxon>Streptomyces</taxon>
    </lineage>
</organism>
<sequence>MSERSVMVYPPTKRDGRQVWVDGKPVGAAQNLGALTELLNAAGWDGMDEVDVAEWEVIEWYGGGPEAWSLWSDPWPVSARQPGSG</sequence>
<comment type="caution">
    <text evidence="1">The sequence shown here is derived from an EMBL/GenBank/DDBJ whole genome shotgun (WGS) entry which is preliminary data.</text>
</comment>
<proteinExistence type="predicted"/>
<keyword evidence="2" id="KW-1185">Reference proteome</keyword>
<evidence type="ECO:0000313" key="2">
    <source>
        <dbReference type="Proteomes" id="UP000442990"/>
    </source>
</evidence>
<dbReference type="EMBL" id="WBKG01000009">
    <property type="protein sequence ID" value="KAB1988259.1"/>
    <property type="molecule type" value="Genomic_DNA"/>
</dbReference>
<name>A0A7J5DI56_9ACTN</name>
<dbReference type="AlphaFoldDB" id="A0A7J5DI56"/>
<protein>
    <submittedName>
        <fullName evidence="1">Uncharacterized protein</fullName>
    </submittedName>
</protein>
<gene>
    <name evidence="1" type="ORF">F8144_13675</name>
</gene>
<reference evidence="1 2" key="1">
    <citation type="submission" date="2019-09" db="EMBL/GenBank/DDBJ databases">
        <title>Isolation and identification of active actinomycetes.</title>
        <authorList>
            <person name="Yu Z."/>
            <person name="Han C."/>
            <person name="Yu B."/>
        </authorList>
    </citation>
    <scope>NUCLEOTIDE SEQUENCE [LARGE SCALE GENOMIC DNA]</scope>
    <source>
        <strain evidence="1 2">NEAU-H2</strain>
    </source>
</reference>